<evidence type="ECO:0000256" key="1">
    <source>
        <dbReference type="ARBA" id="ARBA00000085"/>
    </source>
</evidence>
<dbReference type="SUPFAM" id="SSF47384">
    <property type="entry name" value="Homodimeric domain of signal transducing histidine kinase"/>
    <property type="match status" value="1"/>
</dbReference>
<comment type="catalytic activity">
    <reaction evidence="1">
        <text>ATP + protein L-histidine = ADP + protein N-phospho-L-histidine.</text>
        <dbReference type="EC" id="2.7.13.3"/>
    </reaction>
</comment>
<dbReference type="AlphaFoldDB" id="A0A917C3K4"/>
<dbReference type="InterPro" id="IPR003594">
    <property type="entry name" value="HATPase_dom"/>
</dbReference>
<keyword evidence="15" id="KW-0175">Coiled coil</keyword>
<proteinExistence type="predicted"/>
<dbReference type="SMART" id="SM00388">
    <property type="entry name" value="HisKA"/>
    <property type="match status" value="1"/>
</dbReference>
<gene>
    <name evidence="19" type="ORF">GCM10011332_20660</name>
</gene>
<dbReference type="GO" id="GO:0005886">
    <property type="term" value="C:plasma membrane"/>
    <property type="evidence" value="ECO:0007669"/>
    <property type="project" value="UniProtKB-SubCell"/>
</dbReference>
<feature type="domain" description="HAMP" evidence="18">
    <location>
        <begin position="164"/>
        <end position="216"/>
    </location>
</feature>
<keyword evidence="20" id="KW-1185">Reference proteome</keyword>
<dbReference type="InterPro" id="IPR050980">
    <property type="entry name" value="2C_sensor_his_kinase"/>
</dbReference>
<keyword evidence="8 16" id="KW-0812">Transmembrane</keyword>
<evidence type="ECO:0000259" key="17">
    <source>
        <dbReference type="PROSITE" id="PS50109"/>
    </source>
</evidence>
<evidence type="ECO:0000256" key="5">
    <source>
        <dbReference type="ARBA" id="ARBA00022519"/>
    </source>
</evidence>
<evidence type="ECO:0000256" key="16">
    <source>
        <dbReference type="SAM" id="Phobius"/>
    </source>
</evidence>
<dbReference type="PRINTS" id="PR00344">
    <property type="entry name" value="BCTRLSENSOR"/>
</dbReference>
<protein>
    <recommendedName>
        <fullName evidence="3">histidine kinase</fullName>
        <ecNumber evidence="3">2.7.13.3</ecNumber>
    </recommendedName>
</protein>
<evidence type="ECO:0000256" key="2">
    <source>
        <dbReference type="ARBA" id="ARBA00004429"/>
    </source>
</evidence>
<evidence type="ECO:0000256" key="12">
    <source>
        <dbReference type="ARBA" id="ARBA00022989"/>
    </source>
</evidence>
<keyword evidence="5" id="KW-0997">Cell inner membrane</keyword>
<dbReference type="GO" id="GO:0000155">
    <property type="term" value="F:phosphorelay sensor kinase activity"/>
    <property type="evidence" value="ECO:0007669"/>
    <property type="project" value="InterPro"/>
</dbReference>
<evidence type="ECO:0000256" key="14">
    <source>
        <dbReference type="ARBA" id="ARBA00023136"/>
    </source>
</evidence>
<dbReference type="InterPro" id="IPR003661">
    <property type="entry name" value="HisK_dim/P_dom"/>
</dbReference>
<evidence type="ECO:0000256" key="3">
    <source>
        <dbReference type="ARBA" id="ARBA00012438"/>
    </source>
</evidence>
<keyword evidence="9" id="KW-0547">Nucleotide-binding</keyword>
<evidence type="ECO:0000256" key="8">
    <source>
        <dbReference type="ARBA" id="ARBA00022692"/>
    </source>
</evidence>
<name>A0A917C3K4_9PROT</name>
<dbReference type="InterPro" id="IPR003660">
    <property type="entry name" value="HAMP_dom"/>
</dbReference>
<evidence type="ECO:0000256" key="9">
    <source>
        <dbReference type="ARBA" id="ARBA00022741"/>
    </source>
</evidence>
<evidence type="ECO:0000256" key="10">
    <source>
        <dbReference type="ARBA" id="ARBA00022777"/>
    </source>
</evidence>
<comment type="caution">
    <text evidence="19">The sequence shown here is derived from an EMBL/GenBank/DDBJ whole genome shotgun (WGS) entry which is preliminary data.</text>
</comment>
<evidence type="ECO:0000313" key="19">
    <source>
        <dbReference type="EMBL" id="GGF66424.1"/>
    </source>
</evidence>
<evidence type="ECO:0000256" key="15">
    <source>
        <dbReference type="SAM" id="Coils"/>
    </source>
</evidence>
<keyword evidence="10" id="KW-0418">Kinase</keyword>
<evidence type="ECO:0000256" key="7">
    <source>
        <dbReference type="ARBA" id="ARBA00022679"/>
    </source>
</evidence>
<dbReference type="InterPro" id="IPR004358">
    <property type="entry name" value="Sig_transdc_His_kin-like_C"/>
</dbReference>
<organism evidence="19 20">
    <name type="scientific">Terasakiella brassicae</name>
    <dbReference type="NCBI Taxonomy" id="1634917"/>
    <lineage>
        <taxon>Bacteria</taxon>
        <taxon>Pseudomonadati</taxon>
        <taxon>Pseudomonadota</taxon>
        <taxon>Alphaproteobacteria</taxon>
        <taxon>Rhodospirillales</taxon>
        <taxon>Terasakiellaceae</taxon>
        <taxon>Terasakiella</taxon>
    </lineage>
</organism>
<dbReference type="CDD" id="cd00082">
    <property type="entry name" value="HisKA"/>
    <property type="match status" value="1"/>
</dbReference>
<dbReference type="PANTHER" id="PTHR44936">
    <property type="entry name" value="SENSOR PROTEIN CREC"/>
    <property type="match status" value="1"/>
</dbReference>
<dbReference type="PROSITE" id="PS50109">
    <property type="entry name" value="HIS_KIN"/>
    <property type="match status" value="1"/>
</dbReference>
<reference evidence="19" key="2">
    <citation type="submission" date="2020-09" db="EMBL/GenBank/DDBJ databases">
        <authorList>
            <person name="Sun Q."/>
            <person name="Zhou Y."/>
        </authorList>
    </citation>
    <scope>NUCLEOTIDE SEQUENCE</scope>
    <source>
        <strain evidence="19">CGMCC 1.15254</strain>
    </source>
</reference>
<keyword evidence="7" id="KW-0808">Transferase</keyword>
<dbReference type="Pfam" id="PF00512">
    <property type="entry name" value="HisKA"/>
    <property type="match status" value="1"/>
</dbReference>
<dbReference type="SUPFAM" id="SSF55874">
    <property type="entry name" value="ATPase domain of HSP90 chaperone/DNA topoisomerase II/histidine kinase"/>
    <property type="match status" value="1"/>
</dbReference>
<sequence length="420" mass="47436">MILVVPLVLLQVISAFIFYEAHWDKVSKYLARGLAGDVGALVDMIRNDPSEDGLTRTFLISRQRFNMAASLRKGEILANNENIVEGSIPDPFLLSALDERVGLPYHILAPADKKTLTIEIQLSDGVLSVTALRKRLFSSTTYVFVLWMVGSSMLLFGVAIIFMRNQVRPIRRLAQAADAFGKRQNVERFKPEGAREVRQAATAFLKMKARIERQIEQRTHMLAGVSHDLRTPLTRMKLQLAMMGEEDDIKDLRDDIQEMEHMLEGYLDFVRGDGEEEPEDTNISQILTSIVQGIKRKDIPIDYENVEDVHLQVRPNAFKRCVTNLVENAARYGTHIWLSLEQRNEAIEVTVDDDGPGIPEDMREEVFKPFFRLDKSRNIQTGGVGLGLSIVRDVVRAHGGDIQLTTSPQGGLRARLRFPV</sequence>
<dbReference type="InterPro" id="IPR036097">
    <property type="entry name" value="HisK_dim/P_sf"/>
</dbReference>
<dbReference type="EC" id="2.7.13.3" evidence="3"/>
<evidence type="ECO:0000256" key="13">
    <source>
        <dbReference type="ARBA" id="ARBA00023012"/>
    </source>
</evidence>
<dbReference type="PROSITE" id="PS50885">
    <property type="entry name" value="HAMP"/>
    <property type="match status" value="1"/>
</dbReference>
<feature type="domain" description="Histidine kinase" evidence="17">
    <location>
        <begin position="224"/>
        <end position="420"/>
    </location>
</feature>
<evidence type="ECO:0000256" key="4">
    <source>
        <dbReference type="ARBA" id="ARBA00022475"/>
    </source>
</evidence>
<dbReference type="InterPro" id="IPR036890">
    <property type="entry name" value="HATPase_C_sf"/>
</dbReference>
<keyword evidence="14 16" id="KW-0472">Membrane</keyword>
<keyword evidence="12 16" id="KW-1133">Transmembrane helix</keyword>
<dbReference type="PANTHER" id="PTHR44936:SF5">
    <property type="entry name" value="SENSOR HISTIDINE KINASE ENVZ"/>
    <property type="match status" value="1"/>
</dbReference>
<dbReference type="GO" id="GO:0005524">
    <property type="term" value="F:ATP binding"/>
    <property type="evidence" value="ECO:0007669"/>
    <property type="project" value="UniProtKB-KW"/>
</dbReference>
<evidence type="ECO:0000256" key="11">
    <source>
        <dbReference type="ARBA" id="ARBA00022840"/>
    </source>
</evidence>
<evidence type="ECO:0000259" key="18">
    <source>
        <dbReference type="PROSITE" id="PS50885"/>
    </source>
</evidence>
<keyword evidence="4" id="KW-1003">Cell membrane</keyword>
<dbReference type="Proteomes" id="UP000632498">
    <property type="component" value="Unassembled WGS sequence"/>
</dbReference>
<dbReference type="Pfam" id="PF00672">
    <property type="entry name" value="HAMP"/>
    <property type="match status" value="1"/>
</dbReference>
<dbReference type="InterPro" id="IPR005467">
    <property type="entry name" value="His_kinase_dom"/>
</dbReference>
<feature type="coiled-coil region" evidence="15">
    <location>
        <begin position="235"/>
        <end position="262"/>
    </location>
</feature>
<dbReference type="CDD" id="cd06225">
    <property type="entry name" value="HAMP"/>
    <property type="match status" value="1"/>
</dbReference>
<reference evidence="19" key="1">
    <citation type="journal article" date="2014" name="Int. J. Syst. Evol. Microbiol.">
        <title>Complete genome sequence of Corynebacterium casei LMG S-19264T (=DSM 44701T), isolated from a smear-ripened cheese.</title>
        <authorList>
            <consortium name="US DOE Joint Genome Institute (JGI-PGF)"/>
            <person name="Walter F."/>
            <person name="Albersmeier A."/>
            <person name="Kalinowski J."/>
            <person name="Ruckert C."/>
        </authorList>
    </citation>
    <scope>NUCLEOTIDE SEQUENCE</scope>
    <source>
        <strain evidence="19">CGMCC 1.15254</strain>
    </source>
</reference>
<dbReference type="Gene3D" id="1.10.287.130">
    <property type="match status" value="1"/>
</dbReference>
<dbReference type="SMART" id="SM00387">
    <property type="entry name" value="HATPase_c"/>
    <property type="match status" value="1"/>
</dbReference>
<dbReference type="Pfam" id="PF02518">
    <property type="entry name" value="HATPase_c"/>
    <property type="match status" value="1"/>
</dbReference>
<comment type="subcellular location">
    <subcellularLocation>
        <location evidence="2">Cell inner membrane</location>
        <topology evidence="2">Multi-pass membrane protein</topology>
    </subcellularLocation>
</comment>
<keyword evidence="6" id="KW-0597">Phosphoprotein</keyword>
<evidence type="ECO:0000256" key="6">
    <source>
        <dbReference type="ARBA" id="ARBA00022553"/>
    </source>
</evidence>
<dbReference type="SMART" id="SM00304">
    <property type="entry name" value="HAMP"/>
    <property type="match status" value="1"/>
</dbReference>
<keyword evidence="13" id="KW-0902">Two-component regulatory system</keyword>
<accession>A0A917C3K4</accession>
<dbReference type="CDD" id="cd00075">
    <property type="entry name" value="HATPase"/>
    <property type="match status" value="1"/>
</dbReference>
<keyword evidence="11" id="KW-0067">ATP-binding</keyword>
<evidence type="ECO:0000313" key="20">
    <source>
        <dbReference type="Proteomes" id="UP000632498"/>
    </source>
</evidence>
<dbReference type="Gene3D" id="3.30.565.10">
    <property type="entry name" value="Histidine kinase-like ATPase, C-terminal domain"/>
    <property type="match status" value="1"/>
</dbReference>
<dbReference type="EMBL" id="BMHV01000013">
    <property type="protein sequence ID" value="GGF66424.1"/>
    <property type="molecule type" value="Genomic_DNA"/>
</dbReference>
<feature type="transmembrane region" description="Helical" evidence="16">
    <location>
        <begin position="142"/>
        <end position="163"/>
    </location>
</feature>